<feature type="domain" description="ABC transporter" evidence="5">
    <location>
        <begin position="2"/>
        <end position="207"/>
    </location>
</feature>
<evidence type="ECO:0000256" key="1">
    <source>
        <dbReference type="ARBA" id="ARBA00005417"/>
    </source>
</evidence>
<dbReference type="RefSeq" id="WP_028596827.1">
    <property type="nucleotide sequence ID" value="NZ_BIMM01000089.1"/>
</dbReference>
<dbReference type="SUPFAM" id="SSF52540">
    <property type="entry name" value="P-loop containing nucleoside triphosphate hydrolases"/>
    <property type="match status" value="1"/>
</dbReference>
<dbReference type="InterPro" id="IPR003593">
    <property type="entry name" value="AAA+_ATPase"/>
</dbReference>
<dbReference type="Pfam" id="PF00005">
    <property type="entry name" value="ABC_tran"/>
    <property type="match status" value="1"/>
</dbReference>
<dbReference type="InterPro" id="IPR027417">
    <property type="entry name" value="P-loop_NTPase"/>
</dbReference>
<evidence type="ECO:0000256" key="3">
    <source>
        <dbReference type="ARBA" id="ARBA00022741"/>
    </source>
</evidence>
<name>A0A2N5N7E4_9BACL</name>
<dbReference type="InterPro" id="IPR003439">
    <property type="entry name" value="ABC_transporter-like_ATP-bd"/>
</dbReference>
<dbReference type="InterPro" id="IPR050319">
    <property type="entry name" value="ABC_transp_ATP-bind"/>
</dbReference>
<evidence type="ECO:0000256" key="4">
    <source>
        <dbReference type="ARBA" id="ARBA00022840"/>
    </source>
</evidence>
<comment type="similarity">
    <text evidence="1">Belongs to the ABC transporter superfamily.</text>
</comment>
<dbReference type="Gene3D" id="3.40.50.300">
    <property type="entry name" value="P-loop containing nucleotide triphosphate hydrolases"/>
    <property type="match status" value="1"/>
</dbReference>
<dbReference type="PANTHER" id="PTHR43776">
    <property type="entry name" value="TRANSPORT ATP-BINDING PROTEIN"/>
    <property type="match status" value="1"/>
</dbReference>
<comment type="caution">
    <text evidence="6">The sequence shown here is derived from an EMBL/GenBank/DDBJ whole genome shotgun (WGS) entry which is preliminary data.</text>
</comment>
<dbReference type="PANTHER" id="PTHR43776:SF7">
    <property type="entry name" value="D,D-DIPEPTIDE TRANSPORT ATP-BINDING PROTEIN DDPF-RELATED"/>
    <property type="match status" value="1"/>
</dbReference>
<dbReference type="SMART" id="SM00382">
    <property type="entry name" value="AAA"/>
    <property type="match status" value="1"/>
</dbReference>
<evidence type="ECO:0000259" key="5">
    <source>
        <dbReference type="PROSITE" id="PS50893"/>
    </source>
</evidence>
<organism evidence="6 7">
    <name type="scientific">Paenibacillus pasadenensis</name>
    <dbReference type="NCBI Taxonomy" id="217090"/>
    <lineage>
        <taxon>Bacteria</taxon>
        <taxon>Bacillati</taxon>
        <taxon>Bacillota</taxon>
        <taxon>Bacilli</taxon>
        <taxon>Bacillales</taxon>
        <taxon>Paenibacillaceae</taxon>
        <taxon>Paenibacillus</taxon>
    </lineage>
</organism>
<keyword evidence="2" id="KW-0813">Transport</keyword>
<dbReference type="InterPro" id="IPR017871">
    <property type="entry name" value="ABC_transporter-like_CS"/>
</dbReference>
<proteinExistence type="inferred from homology"/>
<dbReference type="PROSITE" id="PS50893">
    <property type="entry name" value="ABC_TRANSPORTER_2"/>
    <property type="match status" value="1"/>
</dbReference>
<dbReference type="EMBL" id="NFEZ01000004">
    <property type="protein sequence ID" value="PLT46245.1"/>
    <property type="molecule type" value="Genomic_DNA"/>
</dbReference>
<dbReference type="GO" id="GO:0005524">
    <property type="term" value="F:ATP binding"/>
    <property type="evidence" value="ECO:0007669"/>
    <property type="project" value="UniProtKB-KW"/>
</dbReference>
<sequence length="208" mass="22660">MLEVDKVGIHLGGRWLLRDMSLTLEAGEVVGISGDSGVGKSTLARMLAGHLAPDEGEVRYGGRPAARRGPHPAQLVLQHPERAVNPRWRIRRILAEAGAPEPSLLEALQIAPSWLDRWPLELSGGELQRVCIARALGPATRVLIADEMTAMLDALTQAGIWRAALGVAQERGLGVLAISHDEALLERICTRRLRWEELRGDATTVMMP</sequence>
<dbReference type="GO" id="GO:0016887">
    <property type="term" value="F:ATP hydrolysis activity"/>
    <property type="evidence" value="ECO:0007669"/>
    <property type="project" value="InterPro"/>
</dbReference>
<evidence type="ECO:0000313" key="7">
    <source>
        <dbReference type="Proteomes" id="UP000234789"/>
    </source>
</evidence>
<dbReference type="OrthoDB" id="9806285at2"/>
<dbReference type="PROSITE" id="PS00211">
    <property type="entry name" value="ABC_TRANSPORTER_1"/>
    <property type="match status" value="1"/>
</dbReference>
<gene>
    <name evidence="6" type="ORF">B8V81_4676</name>
</gene>
<keyword evidence="7" id="KW-1185">Reference proteome</keyword>
<dbReference type="AlphaFoldDB" id="A0A2N5N7E4"/>
<keyword evidence="4 6" id="KW-0067">ATP-binding</keyword>
<evidence type="ECO:0000256" key="2">
    <source>
        <dbReference type="ARBA" id="ARBA00022448"/>
    </source>
</evidence>
<keyword evidence="3" id="KW-0547">Nucleotide-binding</keyword>
<protein>
    <submittedName>
        <fullName evidence="6">Peptide/opine/nickel uptake ABC transporter (PepT) family, ATP-binding protein</fullName>
    </submittedName>
</protein>
<dbReference type="GO" id="GO:0055085">
    <property type="term" value="P:transmembrane transport"/>
    <property type="evidence" value="ECO:0007669"/>
    <property type="project" value="UniProtKB-ARBA"/>
</dbReference>
<evidence type="ECO:0000313" key="6">
    <source>
        <dbReference type="EMBL" id="PLT46245.1"/>
    </source>
</evidence>
<dbReference type="Proteomes" id="UP000234789">
    <property type="component" value="Unassembled WGS sequence"/>
</dbReference>
<reference evidence="6 7" key="1">
    <citation type="submission" date="2017-05" db="EMBL/GenBank/DDBJ databases">
        <title>Functional genome analysis of Paenibacillus pasadenensis strain R16: insights on endophytic life style and antifungal activity.</title>
        <authorList>
            <person name="Passera A."/>
            <person name="Marcolungo L."/>
            <person name="Casati P."/>
            <person name="Brasca M."/>
            <person name="Quaglino F."/>
            <person name="Delledonne M."/>
        </authorList>
    </citation>
    <scope>NUCLEOTIDE SEQUENCE [LARGE SCALE GENOMIC DNA]</scope>
    <source>
        <strain evidence="6 7">R16</strain>
    </source>
</reference>
<accession>A0A2N5N7E4</accession>